<dbReference type="EMBL" id="KB932217">
    <property type="protein sequence ID" value="KCV67477.1"/>
    <property type="molecule type" value="Genomic_DNA"/>
</dbReference>
<dbReference type="RefSeq" id="XP_009498038.1">
    <property type="nucleotide sequence ID" value="XM_009499763.1"/>
</dbReference>
<evidence type="ECO:0000313" key="2">
    <source>
        <dbReference type="EMBL" id="KCV67477.1"/>
    </source>
</evidence>
<feature type="compositionally biased region" description="Pro residues" evidence="1">
    <location>
        <begin position="112"/>
        <end position="125"/>
    </location>
</feature>
<dbReference type="Proteomes" id="UP000030693">
    <property type="component" value="Unassembled WGS sequence"/>
</dbReference>
<dbReference type="AlphaFoldDB" id="A0A058Z1W9"/>
<feature type="compositionally biased region" description="Low complexity" evidence="1">
    <location>
        <begin position="61"/>
        <end position="80"/>
    </location>
</feature>
<feature type="compositionally biased region" description="Low complexity" evidence="1">
    <location>
        <begin position="100"/>
        <end position="111"/>
    </location>
</feature>
<evidence type="ECO:0000313" key="3">
    <source>
        <dbReference type="Proteomes" id="UP000030693"/>
    </source>
</evidence>
<feature type="region of interest" description="Disordered" evidence="1">
    <location>
        <begin position="56"/>
        <end position="161"/>
    </location>
</feature>
<proteinExistence type="predicted"/>
<name>A0A058Z1W9_FONAL</name>
<protein>
    <submittedName>
        <fullName evidence="2">Uncharacterized protein</fullName>
    </submittedName>
</protein>
<reference evidence="2" key="1">
    <citation type="submission" date="2013-04" db="EMBL/GenBank/DDBJ databases">
        <title>The Genome Sequence of Fonticula alba ATCC 38817.</title>
        <authorList>
            <consortium name="The Broad Institute Genomics Platform"/>
            <person name="Russ C."/>
            <person name="Cuomo C."/>
            <person name="Burger G."/>
            <person name="Gray M.W."/>
            <person name="Holland P.W.H."/>
            <person name="King N."/>
            <person name="Lang F.B.F."/>
            <person name="Roger A.J."/>
            <person name="Ruiz-Trillo I."/>
            <person name="Brown M."/>
            <person name="Walker B."/>
            <person name="Young S."/>
            <person name="Zeng Q."/>
            <person name="Gargeya S."/>
            <person name="Fitzgerald M."/>
            <person name="Haas B."/>
            <person name="Abouelleil A."/>
            <person name="Allen A.W."/>
            <person name="Alvarado L."/>
            <person name="Arachchi H.M."/>
            <person name="Berlin A.M."/>
            <person name="Chapman S.B."/>
            <person name="Gainer-Dewar J."/>
            <person name="Goldberg J."/>
            <person name="Griggs A."/>
            <person name="Gujja S."/>
            <person name="Hansen M."/>
            <person name="Howarth C."/>
            <person name="Imamovic A."/>
            <person name="Ireland A."/>
            <person name="Larimer J."/>
            <person name="McCowan C."/>
            <person name="Murphy C."/>
            <person name="Pearson M."/>
            <person name="Poon T.W."/>
            <person name="Priest M."/>
            <person name="Roberts A."/>
            <person name="Saif S."/>
            <person name="Shea T."/>
            <person name="Sisk P."/>
            <person name="Sykes S."/>
            <person name="Wortman J."/>
            <person name="Nusbaum C."/>
            <person name="Birren B."/>
        </authorList>
    </citation>
    <scope>NUCLEOTIDE SEQUENCE [LARGE SCALE GENOMIC DNA]</scope>
    <source>
        <strain evidence="2">ATCC 38817</strain>
    </source>
</reference>
<dbReference type="GeneID" id="20530721"/>
<organism evidence="2">
    <name type="scientific">Fonticula alba</name>
    <name type="common">Slime mold</name>
    <dbReference type="NCBI Taxonomy" id="691883"/>
    <lineage>
        <taxon>Eukaryota</taxon>
        <taxon>Rotosphaerida</taxon>
        <taxon>Fonticulaceae</taxon>
        <taxon>Fonticula</taxon>
    </lineage>
</organism>
<sequence>MPRVPCAIPEAVGASDPGQQVACRPRHTGLRVDPSPGPWLYRVDRTAAGPLSRARLPSAWGARGPARSAAAPRRSPPSASCLSAGHRAVASARPESPTGASFRASASAAAAPPRPEGPGIPPPPKAAAARTPACARRAGRLPTRNVRHNAPPPGSGQADECGCPAACSCDRRRRCPCARSPGWPAPPRSGRGFQQEDTAGARMCAPIGPPRPRPVRCPAHAVSCRMRPQPIVPGPR</sequence>
<evidence type="ECO:0000256" key="1">
    <source>
        <dbReference type="SAM" id="MobiDB-lite"/>
    </source>
</evidence>
<feature type="compositionally biased region" description="Low complexity" evidence="1">
    <location>
        <begin position="126"/>
        <end position="136"/>
    </location>
</feature>
<accession>A0A058Z1W9</accession>
<gene>
    <name evidence="2" type="ORF">H696_05996</name>
</gene>
<feature type="region of interest" description="Disordered" evidence="1">
    <location>
        <begin position="1"/>
        <end position="39"/>
    </location>
</feature>
<keyword evidence="3" id="KW-1185">Reference proteome</keyword>